<dbReference type="Proteomes" id="UP000177870">
    <property type="component" value="Chromosome"/>
</dbReference>
<dbReference type="InterPro" id="IPR032806">
    <property type="entry name" value="YbfD_N"/>
</dbReference>
<feature type="domain" description="H repeat-associated protein N-terminal" evidence="1">
    <location>
        <begin position="30"/>
        <end position="116"/>
    </location>
</feature>
<evidence type="ECO:0000313" key="3">
    <source>
        <dbReference type="Proteomes" id="UP000177870"/>
    </source>
</evidence>
<evidence type="ECO:0000313" key="2">
    <source>
        <dbReference type="EMBL" id="AOX02830.1"/>
    </source>
</evidence>
<dbReference type="EMBL" id="CP017599">
    <property type="protein sequence ID" value="AOX02830.1"/>
    <property type="molecule type" value="Genomic_DNA"/>
</dbReference>
<dbReference type="STRING" id="1458985.BJP34_28345"/>
<dbReference type="NCBIfam" id="NF033564">
    <property type="entry name" value="transpos_ISAs1"/>
    <property type="match status" value="1"/>
</dbReference>
<protein>
    <recommendedName>
        <fullName evidence="1">H repeat-associated protein N-terminal domain-containing protein</fullName>
    </recommendedName>
</protein>
<dbReference type="Pfam" id="PF13808">
    <property type="entry name" value="DDE_Tnp_1_assoc"/>
    <property type="match status" value="1"/>
</dbReference>
<dbReference type="InterPro" id="IPR047647">
    <property type="entry name" value="ISAs1_transpos"/>
</dbReference>
<dbReference type="InterPro" id="IPR051698">
    <property type="entry name" value="Transposase_11-like"/>
</dbReference>
<organism evidence="2 3">
    <name type="scientific">Moorena producens PAL-8-15-08-1</name>
    <dbReference type="NCBI Taxonomy" id="1458985"/>
    <lineage>
        <taxon>Bacteria</taxon>
        <taxon>Bacillati</taxon>
        <taxon>Cyanobacteriota</taxon>
        <taxon>Cyanophyceae</taxon>
        <taxon>Coleofasciculales</taxon>
        <taxon>Coleofasciculaceae</taxon>
        <taxon>Moorena</taxon>
    </lineage>
</organism>
<sequence>MKNGFMPPLKPQKKDYTRNKTNFLKPLFLNHFGTLTDPRIDRSKQHLLIDIIAIAILAVISGADGWVGIETYGQAKYEWLSEFLDLPNGIPSHDTFSRVFARLNPEEFQQGFLNWVNSITKKLGVEVIAIDGKTLKQSYDRNQKQKALHIAMQRGLGEAVRSWGGSAVLGVSPMSDCRGSPGDETLDSGAFIVSRLCRKGFNIC</sequence>
<gene>
    <name evidence="2" type="ORF">BJP34_28345</name>
</gene>
<proteinExistence type="predicted"/>
<dbReference type="PANTHER" id="PTHR30298">
    <property type="entry name" value="H REPEAT-ASSOCIATED PREDICTED TRANSPOSASE"/>
    <property type="match status" value="1"/>
</dbReference>
<name>A0A1D8TYU1_9CYAN</name>
<accession>A0A1D8TYU1</accession>
<dbReference type="PANTHER" id="PTHR30298:SF0">
    <property type="entry name" value="PROTEIN YBFL-RELATED"/>
    <property type="match status" value="1"/>
</dbReference>
<evidence type="ECO:0000259" key="1">
    <source>
        <dbReference type="Pfam" id="PF13808"/>
    </source>
</evidence>
<dbReference type="AlphaFoldDB" id="A0A1D8TYU1"/>
<reference evidence="3" key="1">
    <citation type="submission" date="2016-10" db="EMBL/GenBank/DDBJ databases">
        <title>Comparative genomics uncovers the prolific and rare metabolic potential of the cyanobacterial genus Moorea.</title>
        <authorList>
            <person name="Leao T."/>
            <person name="Castelao G."/>
            <person name="Korobeynikov A."/>
            <person name="Monroe E.A."/>
            <person name="Podell S."/>
            <person name="Glukhov E."/>
            <person name="Allen E."/>
            <person name="Gerwick W.H."/>
            <person name="Gerwick L."/>
        </authorList>
    </citation>
    <scope>NUCLEOTIDE SEQUENCE [LARGE SCALE GENOMIC DNA]</scope>
    <source>
        <strain evidence="3">PAL-8-15-08-1</strain>
    </source>
</reference>
<dbReference type="KEGG" id="mpro:BJP34_28345"/>